<evidence type="ECO:0000256" key="1">
    <source>
        <dbReference type="SAM" id="MobiDB-lite"/>
    </source>
</evidence>
<keyword evidence="3" id="KW-1185">Reference proteome</keyword>
<feature type="compositionally biased region" description="Basic residues" evidence="1">
    <location>
        <begin position="181"/>
        <end position="191"/>
    </location>
</feature>
<dbReference type="Proteomes" id="UP000024635">
    <property type="component" value="Unassembled WGS sequence"/>
</dbReference>
<dbReference type="STRING" id="53326.A0A016T3P0"/>
<protein>
    <submittedName>
        <fullName evidence="2">Uncharacterized protein</fullName>
    </submittedName>
</protein>
<proteinExistence type="predicted"/>
<name>A0A016T3P0_9BILA</name>
<comment type="caution">
    <text evidence="2">The sequence shown here is derived from an EMBL/GenBank/DDBJ whole genome shotgun (WGS) entry which is preliminary data.</text>
</comment>
<sequence length="191" mass="21176">MNRTQNSGRTNKRKEDAVDRVFSNPGSQPIVGSSVPAETGRVFNDTNKSASLQHSATIASTLADEFKRPITVDLDDTITKEDDGDDLFGSSEEHAGTPQFNDEVRNQVAQERNAPDVDGNDIHFEPSELFTSTPLVIKKECSVRPTRVKSVNHCSQNSQTSHVMPPFRMRSGENQSGPAQRKPRGRKNKKR</sequence>
<dbReference type="EMBL" id="JARK01001477">
    <property type="protein sequence ID" value="EYB97350.1"/>
    <property type="molecule type" value="Genomic_DNA"/>
</dbReference>
<accession>A0A016T3P0</accession>
<evidence type="ECO:0000313" key="3">
    <source>
        <dbReference type="Proteomes" id="UP000024635"/>
    </source>
</evidence>
<feature type="region of interest" description="Disordered" evidence="1">
    <location>
        <begin position="1"/>
        <end position="48"/>
    </location>
</feature>
<reference evidence="3" key="1">
    <citation type="journal article" date="2015" name="Nat. Genet.">
        <title>The genome and transcriptome of the zoonotic hookworm Ancylostoma ceylanicum identify infection-specific gene families.</title>
        <authorList>
            <person name="Schwarz E.M."/>
            <person name="Hu Y."/>
            <person name="Antoshechkin I."/>
            <person name="Miller M.M."/>
            <person name="Sternberg P.W."/>
            <person name="Aroian R.V."/>
        </authorList>
    </citation>
    <scope>NUCLEOTIDE SEQUENCE</scope>
    <source>
        <strain evidence="3">HY135</strain>
    </source>
</reference>
<feature type="region of interest" description="Disordered" evidence="1">
    <location>
        <begin position="146"/>
        <end position="191"/>
    </location>
</feature>
<organism evidence="2 3">
    <name type="scientific">Ancylostoma ceylanicum</name>
    <dbReference type="NCBI Taxonomy" id="53326"/>
    <lineage>
        <taxon>Eukaryota</taxon>
        <taxon>Metazoa</taxon>
        <taxon>Ecdysozoa</taxon>
        <taxon>Nematoda</taxon>
        <taxon>Chromadorea</taxon>
        <taxon>Rhabditida</taxon>
        <taxon>Rhabditina</taxon>
        <taxon>Rhabditomorpha</taxon>
        <taxon>Strongyloidea</taxon>
        <taxon>Ancylostomatidae</taxon>
        <taxon>Ancylostomatinae</taxon>
        <taxon>Ancylostoma</taxon>
    </lineage>
</organism>
<dbReference type="AlphaFoldDB" id="A0A016T3P0"/>
<evidence type="ECO:0000313" key="2">
    <source>
        <dbReference type="EMBL" id="EYB97350.1"/>
    </source>
</evidence>
<feature type="region of interest" description="Disordered" evidence="1">
    <location>
        <begin position="77"/>
        <end position="102"/>
    </location>
</feature>
<feature type="compositionally biased region" description="Polar residues" evidence="1">
    <location>
        <begin position="152"/>
        <end position="162"/>
    </location>
</feature>
<gene>
    <name evidence="2" type="primary">Acey_s0141.g2221</name>
    <name evidence="2" type="ORF">Y032_0141g2221</name>
</gene>